<keyword evidence="13" id="KW-0460">Magnesium</keyword>
<dbReference type="GO" id="GO:0030870">
    <property type="term" value="C:Mre11 complex"/>
    <property type="evidence" value="ECO:0007669"/>
    <property type="project" value="InterPro"/>
</dbReference>
<dbReference type="GO" id="GO:0005524">
    <property type="term" value="F:ATP binding"/>
    <property type="evidence" value="ECO:0007669"/>
    <property type="project" value="UniProtKB-KW"/>
</dbReference>
<dbReference type="GO" id="GO:0000722">
    <property type="term" value="P:telomere maintenance via recombination"/>
    <property type="evidence" value="ECO:0007669"/>
    <property type="project" value="TreeGrafter"/>
</dbReference>
<dbReference type="Gene3D" id="3.40.50.300">
    <property type="entry name" value="P-loop containing nucleotide triphosphate hydrolases"/>
    <property type="match status" value="2"/>
</dbReference>
<evidence type="ECO:0000256" key="11">
    <source>
        <dbReference type="ARBA" id="ARBA00022833"/>
    </source>
</evidence>
<comment type="similarity">
    <text evidence="4">Belongs to the SMC family. RAD50 subfamily.</text>
</comment>
<keyword evidence="7 19" id="KW-0479">Metal-binding</keyword>
<evidence type="ECO:0000256" key="19">
    <source>
        <dbReference type="PROSITE-ProRule" id="PRU00471"/>
    </source>
</evidence>
<keyword evidence="17" id="KW-0469">Meiosis</keyword>
<dbReference type="OrthoDB" id="18797at2759"/>
<dbReference type="InterPro" id="IPR004584">
    <property type="entry name" value="Rad50_eukaryotes"/>
</dbReference>
<evidence type="ECO:0000256" key="13">
    <source>
        <dbReference type="ARBA" id="ARBA00022842"/>
    </source>
</evidence>
<evidence type="ECO:0000259" key="21">
    <source>
        <dbReference type="PROSITE" id="PS51131"/>
    </source>
</evidence>
<comment type="subcellular location">
    <subcellularLocation>
        <location evidence="3">Chromosome</location>
    </subcellularLocation>
    <subcellularLocation>
        <location evidence="2">Nucleus</location>
    </subcellularLocation>
</comment>
<comment type="cofactor">
    <cofactor evidence="1">
        <name>Zn(2+)</name>
        <dbReference type="ChEBI" id="CHEBI:29105"/>
    </cofactor>
</comment>
<evidence type="ECO:0000256" key="17">
    <source>
        <dbReference type="ARBA" id="ARBA00023254"/>
    </source>
</evidence>
<dbReference type="NCBIfam" id="TIGR00606">
    <property type="entry name" value="rad50"/>
    <property type="match status" value="1"/>
</dbReference>
<dbReference type="GO" id="GO:0003691">
    <property type="term" value="F:double-stranded telomeric DNA binding"/>
    <property type="evidence" value="ECO:0007669"/>
    <property type="project" value="TreeGrafter"/>
</dbReference>
<dbReference type="GO" id="GO:0006302">
    <property type="term" value="P:double-strand break repair"/>
    <property type="evidence" value="ECO:0007669"/>
    <property type="project" value="InterPro"/>
</dbReference>
<keyword evidence="14 20" id="KW-0175">Coiled coil</keyword>
<evidence type="ECO:0000256" key="2">
    <source>
        <dbReference type="ARBA" id="ARBA00004123"/>
    </source>
</evidence>
<dbReference type="GO" id="GO:0016887">
    <property type="term" value="F:ATP hydrolysis activity"/>
    <property type="evidence" value="ECO:0007669"/>
    <property type="project" value="InterPro"/>
</dbReference>
<dbReference type="PANTHER" id="PTHR18867">
    <property type="entry name" value="RAD50"/>
    <property type="match status" value="1"/>
</dbReference>
<evidence type="ECO:0000256" key="12">
    <source>
        <dbReference type="ARBA" id="ARBA00022840"/>
    </source>
</evidence>
<evidence type="ECO:0000313" key="22">
    <source>
        <dbReference type="EMBL" id="KAJ1977127.1"/>
    </source>
</evidence>
<feature type="binding site" evidence="19">
    <location>
        <position position="691"/>
    </location>
    <ligand>
        <name>Zn(2+)</name>
        <dbReference type="ChEBI" id="CHEBI:29105"/>
    </ligand>
</feature>
<feature type="domain" description="Zinc-hook" evidence="21">
    <location>
        <begin position="647"/>
        <end position="744"/>
    </location>
</feature>
<dbReference type="GO" id="GO:0070192">
    <property type="term" value="P:chromosome organization involved in meiotic cell cycle"/>
    <property type="evidence" value="ECO:0007669"/>
    <property type="project" value="TreeGrafter"/>
</dbReference>
<reference evidence="22" key="1">
    <citation type="submission" date="2022-07" db="EMBL/GenBank/DDBJ databases">
        <title>Phylogenomic reconstructions and comparative analyses of Kickxellomycotina fungi.</title>
        <authorList>
            <person name="Reynolds N.K."/>
            <person name="Stajich J.E."/>
            <person name="Barry K."/>
            <person name="Grigoriev I.V."/>
            <person name="Crous P."/>
            <person name="Smith M.E."/>
        </authorList>
    </citation>
    <scope>NUCLEOTIDE SEQUENCE</scope>
    <source>
        <strain evidence="22">RSA 567</strain>
    </source>
</reference>
<keyword evidence="9" id="KW-0227">DNA damage</keyword>
<dbReference type="GO" id="GO:0007004">
    <property type="term" value="P:telomere maintenance via telomerase"/>
    <property type="evidence" value="ECO:0007669"/>
    <property type="project" value="TreeGrafter"/>
</dbReference>
<dbReference type="FunFam" id="3.40.50.300:FF:001195">
    <property type="entry name" value="DNA repair protein rad50"/>
    <property type="match status" value="1"/>
</dbReference>
<dbReference type="Proteomes" id="UP001151582">
    <property type="component" value="Unassembled WGS sequence"/>
</dbReference>
<name>A0A9W8EBS7_9FUNG</name>
<feature type="coiled-coil region" evidence="20">
    <location>
        <begin position="509"/>
        <end position="536"/>
    </location>
</feature>
<evidence type="ECO:0000256" key="9">
    <source>
        <dbReference type="ARBA" id="ARBA00022763"/>
    </source>
</evidence>
<evidence type="ECO:0000256" key="20">
    <source>
        <dbReference type="SAM" id="Coils"/>
    </source>
</evidence>
<dbReference type="InterPro" id="IPR027417">
    <property type="entry name" value="P-loop_NTPase"/>
</dbReference>
<protein>
    <recommendedName>
        <fullName evidence="5">DNA repair protein RAD50</fullName>
    </recommendedName>
</protein>
<dbReference type="PROSITE" id="PS51131">
    <property type="entry name" value="ZN_HOOK"/>
    <property type="match status" value="1"/>
</dbReference>
<dbReference type="PANTHER" id="PTHR18867:SF12">
    <property type="entry name" value="DNA REPAIR PROTEIN RAD50"/>
    <property type="match status" value="1"/>
</dbReference>
<organism evidence="22 23">
    <name type="scientific">Dimargaris verticillata</name>
    <dbReference type="NCBI Taxonomy" id="2761393"/>
    <lineage>
        <taxon>Eukaryota</taxon>
        <taxon>Fungi</taxon>
        <taxon>Fungi incertae sedis</taxon>
        <taxon>Zoopagomycota</taxon>
        <taxon>Kickxellomycotina</taxon>
        <taxon>Dimargaritomycetes</taxon>
        <taxon>Dimargaritales</taxon>
        <taxon>Dimargaritaceae</taxon>
        <taxon>Dimargaris</taxon>
    </lineage>
</organism>
<comment type="catalytic activity">
    <reaction evidence="18">
        <text>ATP + H2O = ADP + phosphate + H(+)</text>
        <dbReference type="Rhea" id="RHEA:13065"/>
        <dbReference type="ChEBI" id="CHEBI:15377"/>
        <dbReference type="ChEBI" id="CHEBI:15378"/>
        <dbReference type="ChEBI" id="CHEBI:30616"/>
        <dbReference type="ChEBI" id="CHEBI:43474"/>
        <dbReference type="ChEBI" id="CHEBI:456216"/>
    </reaction>
</comment>
<dbReference type="GO" id="GO:0051880">
    <property type="term" value="F:G-quadruplex DNA binding"/>
    <property type="evidence" value="ECO:0007669"/>
    <property type="project" value="TreeGrafter"/>
</dbReference>
<evidence type="ECO:0000256" key="10">
    <source>
        <dbReference type="ARBA" id="ARBA00022801"/>
    </source>
</evidence>
<evidence type="ECO:0000256" key="8">
    <source>
        <dbReference type="ARBA" id="ARBA00022741"/>
    </source>
</evidence>
<keyword evidence="8" id="KW-0547">Nucleotide-binding</keyword>
<evidence type="ECO:0000256" key="6">
    <source>
        <dbReference type="ARBA" id="ARBA00022454"/>
    </source>
</evidence>
<evidence type="ECO:0000256" key="16">
    <source>
        <dbReference type="ARBA" id="ARBA00023242"/>
    </source>
</evidence>
<dbReference type="InterPro" id="IPR013134">
    <property type="entry name" value="Zn_hook_RAD50"/>
</dbReference>
<evidence type="ECO:0000313" key="23">
    <source>
        <dbReference type="Proteomes" id="UP001151582"/>
    </source>
</evidence>
<dbReference type="Pfam" id="PF13476">
    <property type="entry name" value="AAA_23"/>
    <property type="match status" value="1"/>
</dbReference>
<feature type="coiled-coil region" evidence="20">
    <location>
        <begin position="647"/>
        <end position="674"/>
    </location>
</feature>
<keyword evidence="16" id="KW-0539">Nucleus</keyword>
<sequence length="1305" mass="147443">MAAIDKLMVRGIRSFNPDEACVIEFYTPLTIIVGHNGSGKTTIIECLKYATTGDLPPNSKGGAFIHDPHLTRTPDTKAQIKLKFTNINKQSLICTRSIQLTQRAKTMSQKTLENLLVRLDPTDPSRHTSLSTRCADLDMEMPLQLGVPKAILQNVIFCHQEESSWPLMEPSVVKKKFDEIFASTRYTKALDSIRSIRKSQNQEIKLDQQSLTHLQEKKVKAEKVRVSHLYVQEKIGQYRQTMASKTQELDQLSSEIQAASRSRDQLQLQRTRHDQLRLERDRMSTSLAQLKNHMIIMSETPEQIRALQAKQAQSERDHEREKKVLHQSITTHAALIQRGQAQTLALHTRKGQLETRVTAHSHDVGRMATLLQTLKERHGLAKISLPTDQLSDEAVVLDRAATAQQCCHDLSHQLSAQKQASRTKATTLAAERQRHEAALAQAMQRQRLLAQKLTDLEAKAVDLGQALSTLTVDTAKESALATTVDATEAKLTELQTLATTAAKDGSVQLASLRTKLAAYDEEADQVNRQMQSLNSMVSQRAKLALQKSDAEKLHAHLQGLETQYMAKMREIELGEFSDHRQAQAAVVQFEEEHTATTANLRDDLSAMQARIVETRAQLQVARSTRDECESRLVLYTQTLADHQLSISQDLLAKVSDAEQTLEKCRDAITELRSTAAAHQVYIAQTEASQCCPLCTRSFSDSKLVDSFIDELRTKALEAPQRLQNLELNYQGHNQILKKLQSVVPAWQDARHLQDVELPRAMQEVTRLETQLASQLATCDRHQEAMHALEPSSAALQALKEIDYEWMGQQAMVERVQHDIAALETELTASGGSTLTVDDCLAQLATIARSKKQVEQAISDHHDQQLAQQTEVQELKLQLLQDQHTLQSLRQQSLETEKLTAQLALCERQIRDTQADQSALTQSIAEHQSQATAAGEQCDRHQEQARATEEQLETELTEFRDTMMAINSVKETLQRYAQDQVAVRLTECKQQIETESAKISESETVVAESQRALDNLSQQLQDFDAYMTKLRDNLQYHEYQARIRALDGQLDSLEAATAIDNQLQQLKTQAEALEQQRLTTSTALAGLEGEIKQLEYQQRQYQQELDTDFKDVERQFTDQLIKCKTTELACSDLDKYGKALDNAIMKYHSLKMEEINKTIHELWINTYQGNDIDVIEIRSDCEASSNTSRSMRSYNYRVIMVKSGVELDMRGRCSAGQRVLACLIIRLALAESFGLNCGILALDEPTTNLDRANIESLAQSLAHIIRVRRLQSNFQLIIITHDEEFMELLGRSDHTDYYWRVSKDIK</sequence>
<feature type="binding site" evidence="19">
    <location>
        <position position="694"/>
    </location>
    <ligand>
        <name>Zn(2+)</name>
        <dbReference type="ChEBI" id="CHEBI:29105"/>
    </ligand>
</feature>
<evidence type="ECO:0000256" key="1">
    <source>
        <dbReference type="ARBA" id="ARBA00001947"/>
    </source>
</evidence>
<keyword evidence="23" id="KW-1185">Reference proteome</keyword>
<accession>A0A9W8EBS7</accession>
<keyword evidence="6" id="KW-0158">Chromosome</keyword>
<dbReference type="FunFam" id="3.40.50.300:FF:000947">
    <property type="entry name" value="DNA repair protein RAD50"/>
    <property type="match status" value="1"/>
</dbReference>
<dbReference type="Pfam" id="PF04423">
    <property type="entry name" value="Rad50_zn_hook"/>
    <property type="match status" value="1"/>
</dbReference>
<feature type="coiled-coil region" evidence="20">
    <location>
        <begin position="425"/>
        <end position="459"/>
    </location>
</feature>
<feature type="coiled-coil region" evidence="20">
    <location>
        <begin position="871"/>
        <end position="961"/>
    </location>
</feature>
<evidence type="ECO:0000256" key="4">
    <source>
        <dbReference type="ARBA" id="ARBA00009439"/>
    </source>
</evidence>
<feature type="coiled-coil region" evidence="20">
    <location>
        <begin position="998"/>
        <end position="1103"/>
    </location>
</feature>
<dbReference type="EMBL" id="JANBQB010000372">
    <property type="protein sequence ID" value="KAJ1977127.1"/>
    <property type="molecule type" value="Genomic_DNA"/>
</dbReference>
<dbReference type="GO" id="GO:0043047">
    <property type="term" value="F:single-stranded telomeric DNA binding"/>
    <property type="evidence" value="ECO:0007669"/>
    <property type="project" value="TreeGrafter"/>
</dbReference>
<keyword evidence="10" id="KW-0378">Hydrolase</keyword>
<evidence type="ECO:0000256" key="18">
    <source>
        <dbReference type="ARBA" id="ARBA00049360"/>
    </source>
</evidence>
<evidence type="ECO:0000256" key="15">
    <source>
        <dbReference type="ARBA" id="ARBA00023204"/>
    </source>
</evidence>
<evidence type="ECO:0000256" key="5">
    <source>
        <dbReference type="ARBA" id="ARBA00017893"/>
    </source>
</evidence>
<dbReference type="GO" id="GO:0000794">
    <property type="term" value="C:condensed nuclear chromosome"/>
    <property type="evidence" value="ECO:0007669"/>
    <property type="project" value="TreeGrafter"/>
</dbReference>
<evidence type="ECO:0000256" key="14">
    <source>
        <dbReference type="ARBA" id="ARBA00023054"/>
    </source>
</evidence>
<dbReference type="GO" id="GO:0046872">
    <property type="term" value="F:metal ion binding"/>
    <property type="evidence" value="ECO:0007669"/>
    <property type="project" value="UniProtKB-UniRule"/>
</dbReference>
<evidence type="ECO:0000256" key="3">
    <source>
        <dbReference type="ARBA" id="ARBA00004286"/>
    </source>
</evidence>
<keyword evidence="11 19" id="KW-0862">Zinc</keyword>
<dbReference type="Gene3D" id="1.10.287.1490">
    <property type="match status" value="1"/>
</dbReference>
<dbReference type="SUPFAM" id="SSF52540">
    <property type="entry name" value="P-loop containing nucleoside triphosphate hydrolases"/>
    <property type="match status" value="1"/>
</dbReference>
<feature type="coiled-coil region" evidence="20">
    <location>
        <begin position="235"/>
        <end position="293"/>
    </location>
</feature>
<comment type="caution">
    <text evidence="22">The sequence shown here is derived from an EMBL/GenBank/DDBJ whole genome shotgun (WGS) entry which is preliminary data.</text>
</comment>
<feature type="coiled-coil region" evidence="20">
    <location>
        <begin position="708"/>
        <end position="742"/>
    </location>
</feature>
<dbReference type="InterPro" id="IPR038729">
    <property type="entry name" value="Rad50/SbcC_AAA"/>
</dbReference>
<gene>
    <name evidence="22" type="primary">RAD50</name>
    <name evidence="22" type="ORF">H4R34_003705</name>
</gene>
<evidence type="ECO:0000256" key="7">
    <source>
        <dbReference type="ARBA" id="ARBA00022723"/>
    </source>
</evidence>
<keyword evidence="12" id="KW-0067">ATP-binding</keyword>
<proteinExistence type="inferred from homology"/>
<keyword evidence="15" id="KW-0234">DNA repair</keyword>